<feature type="disulfide bond" description="Redox-active" evidence="8">
    <location>
        <begin position="30"/>
        <end position="33"/>
    </location>
</feature>
<keyword evidence="11" id="KW-1185">Reference proteome</keyword>
<evidence type="ECO:0000313" key="11">
    <source>
        <dbReference type="Proteomes" id="UP000190188"/>
    </source>
</evidence>
<dbReference type="OrthoDB" id="9790390at2"/>
<dbReference type="PANTHER" id="PTHR45663:SF11">
    <property type="entry name" value="GEO12009P1"/>
    <property type="match status" value="1"/>
</dbReference>
<feature type="site" description="Deprotonates C-terminal active site Cys" evidence="7">
    <location>
        <position position="24"/>
    </location>
</feature>
<accession>A0A1T2XCT4</accession>
<keyword evidence="2" id="KW-0813">Transport</keyword>
<evidence type="ECO:0000256" key="7">
    <source>
        <dbReference type="PIRSR" id="PIRSR000077-1"/>
    </source>
</evidence>
<dbReference type="GO" id="GO:0005829">
    <property type="term" value="C:cytosol"/>
    <property type="evidence" value="ECO:0007669"/>
    <property type="project" value="TreeGrafter"/>
</dbReference>
<dbReference type="InterPro" id="IPR036249">
    <property type="entry name" value="Thioredoxin-like_sf"/>
</dbReference>
<dbReference type="PANTHER" id="PTHR45663">
    <property type="entry name" value="GEO12009P1"/>
    <property type="match status" value="1"/>
</dbReference>
<dbReference type="SUPFAM" id="SSF52833">
    <property type="entry name" value="Thioredoxin-like"/>
    <property type="match status" value="1"/>
</dbReference>
<evidence type="ECO:0000256" key="2">
    <source>
        <dbReference type="ARBA" id="ARBA00022448"/>
    </source>
</evidence>
<dbReference type="PIRSF" id="PIRSF000077">
    <property type="entry name" value="Thioredoxin"/>
    <property type="match status" value="1"/>
</dbReference>
<sequence length="105" mass="11645">MSIISVNDATLKEHILSTGVTIIDFGAVWCPPCKVLLPILEDLNKTYGEQIRILKVDVDESPASTAQYGVQSIPTVFILRHGTPMEKFIGLRPKSAYSQVIQQFL</sequence>
<evidence type="ECO:0000256" key="6">
    <source>
        <dbReference type="PIRNR" id="PIRNR000077"/>
    </source>
</evidence>
<protein>
    <recommendedName>
        <fullName evidence="6">Thioredoxin</fullName>
    </recommendedName>
</protein>
<feature type="active site" description="Nucleophile" evidence="7">
    <location>
        <position position="30"/>
    </location>
</feature>
<evidence type="ECO:0000256" key="1">
    <source>
        <dbReference type="ARBA" id="ARBA00008987"/>
    </source>
</evidence>
<evidence type="ECO:0000256" key="5">
    <source>
        <dbReference type="ARBA" id="ARBA00023284"/>
    </source>
</evidence>
<comment type="caution">
    <text evidence="10">The sequence shown here is derived from an EMBL/GenBank/DDBJ whole genome shotgun (WGS) entry which is preliminary data.</text>
</comment>
<keyword evidence="3" id="KW-0249">Electron transport</keyword>
<proteinExistence type="inferred from homology"/>
<keyword evidence="4 8" id="KW-1015">Disulfide bond</keyword>
<dbReference type="PRINTS" id="PR00421">
    <property type="entry name" value="THIOREDOXIN"/>
</dbReference>
<dbReference type="InterPro" id="IPR013766">
    <property type="entry name" value="Thioredoxin_domain"/>
</dbReference>
<name>A0A1T2XCT4_9BACL</name>
<dbReference type="CDD" id="cd02947">
    <property type="entry name" value="TRX_family"/>
    <property type="match status" value="1"/>
</dbReference>
<dbReference type="Pfam" id="PF00085">
    <property type="entry name" value="Thioredoxin"/>
    <property type="match status" value="1"/>
</dbReference>
<dbReference type="GO" id="GO:0045454">
    <property type="term" value="P:cell redox homeostasis"/>
    <property type="evidence" value="ECO:0007669"/>
    <property type="project" value="TreeGrafter"/>
</dbReference>
<feature type="site" description="Contributes to redox potential value" evidence="7">
    <location>
        <position position="31"/>
    </location>
</feature>
<comment type="similarity">
    <text evidence="1 6">Belongs to the thioredoxin family.</text>
</comment>
<dbReference type="PROSITE" id="PS51352">
    <property type="entry name" value="THIOREDOXIN_2"/>
    <property type="match status" value="1"/>
</dbReference>
<dbReference type="EMBL" id="MSZX01000005">
    <property type="protein sequence ID" value="OPA77699.1"/>
    <property type="molecule type" value="Genomic_DNA"/>
</dbReference>
<feature type="site" description="Contributes to redox potential value" evidence="7">
    <location>
        <position position="32"/>
    </location>
</feature>
<dbReference type="STRING" id="1324314.BVG16_14765"/>
<evidence type="ECO:0000259" key="9">
    <source>
        <dbReference type="PROSITE" id="PS51352"/>
    </source>
</evidence>
<evidence type="ECO:0000313" key="10">
    <source>
        <dbReference type="EMBL" id="OPA77699.1"/>
    </source>
</evidence>
<evidence type="ECO:0000256" key="8">
    <source>
        <dbReference type="PIRSR" id="PIRSR000077-4"/>
    </source>
</evidence>
<dbReference type="RefSeq" id="WP_078499442.1">
    <property type="nucleotide sequence ID" value="NZ_MSZX01000005.1"/>
</dbReference>
<keyword evidence="5 8" id="KW-0676">Redox-active center</keyword>
<reference evidence="10 11" key="1">
    <citation type="submission" date="2017-01" db="EMBL/GenBank/DDBJ databases">
        <title>Genome analysis of Paenibacillus selenitrireducens ES3-24.</title>
        <authorList>
            <person name="Xu D."/>
            <person name="Yao R."/>
            <person name="Zheng S."/>
        </authorList>
    </citation>
    <scope>NUCLEOTIDE SEQUENCE [LARGE SCALE GENOMIC DNA]</scope>
    <source>
        <strain evidence="10 11">ES3-24</strain>
    </source>
</reference>
<evidence type="ECO:0000256" key="3">
    <source>
        <dbReference type="ARBA" id="ARBA00022982"/>
    </source>
</evidence>
<feature type="active site" description="Nucleophile" evidence="7">
    <location>
        <position position="33"/>
    </location>
</feature>
<feature type="domain" description="Thioredoxin" evidence="9">
    <location>
        <begin position="1"/>
        <end position="105"/>
    </location>
</feature>
<dbReference type="Gene3D" id="3.40.30.10">
    <property type="entry name" value="Glutaredoxin"/>
    <property type="match status" value="1"/>
</dbReference>
<dbReference type="InterPro" id="IPR005746">
    <property type="entry name" value="Thioredoxin"/>
</dbReference>
<gene>
    <name evidence="10" type="ORF">BVG16_14765</name>
</gene>
<dbReference type="GO" id="GO:0015035">
    <property type="term" value="F:protein-disulfide reductase activity"/>
    <property type="evidence" value="ECO:0007669"/>
    <property type="project" value="InterPro"/>
</dbReference>
<dbReference type="Proteomes" id="UP000190188">
    <property type="component" value="Unassembled WGS sequence"/>
</dbReference>
<evidence type="ECO:0000256" key="4">
    <source>
        <dbReference type="ARBA" id="ARBA00023157"/>
    </source>
</evidence>
<dbReference type="AlphaFoldDB" id="A0A1T2XCT4"/>
<organism evidence="10 11">
    <name type="scientific">Paenibacillus selenitireducens</name>
    <dbReference type="NCBI Taxonomy" id="1324314"/>
    <lineage>
        <taxon>Bacteria</taxon>
        <taxon>Bacillati</taxon>
        <taxon>Bacillota</taxon>
        <taxon>Bacilli</taxon>
        <taxon>Bacillales</taxon>
        <taxon>Paenibacillaceae</taxon>
        <taxon>Paenibacillus</taxon>
    </lineage>
</organism>